<evidence type="ECO:0000313" key="20">
    <source>
        <dbReference type="EMBL" id="QHR85468.1"/>
    </source>
</evidence>
<evidence type="ECO:0000256" key="10">
    <source>
        <dbReference type="ARBA" id="ARBA00022967"/>
    </source>
</evidence>
<comment type="similarity">
    <text evidence="3 18">Belongs to the complex I subunit 2 family.</text>
</comment>
<dbReference type="AlphaFoldDB" id="A0A6B9XQK6"/>
<name>A0A6B9XQK6_9EUCA</name>
<protein>
    <recommendedName>
        <fullName evidence="5 18">NADH-ubiquinone oxidoreductase chain 2</fullName>
        <ecNumber evidence="4 18">7.1.1.2</ecNumber>
    </recommendedName>
</protein>
<feature type="transmembrane region" description="Helical" evidence="18">
    <location>
        <begin position="193"/>
        <end position="212"/>
    </location>
</feature>
<feature type="transmembrane region" description="Helical" evidence="18">
    <location>
        <begin position="232"/>
        <end position="253"/>
    </location>
</feature>
<dbReference type="PANTHER" id="PTHR46552">
    <property type="entry name" value="NADH-UBIQUINONE OXIDOREDUCTASE CHAIN 2"/>
    <property type="match status" value="1"/>
</dbReference>
<evidence type="ECO:0000256" key="18">
    <source>
        <dbReference type="RuleBase" id="RU003403"/>
    </source>
</evidence>
<dbReference type="RefSeq" id="YP_009731830.1">
    <property type="nucleotide sequence ID" value="NC_046039.1"/>
</dbReference>
<feature type="transmembrane region" description="Helical" evidence="18">
    <location>
        <begin position="52"/>
        <end position="73"/>
    </location>
</feature>
<evidence type="ECO:0000256" key="16">
    <source>
        <dbReference type="ARBA" id="ARBA00023136"/>
    </source>
</evidence>
<keyword evidence="9 18" id="KW-0999">Mitochondrion inner membrane</keyword>
<dbReference type="GO" id="GO:0006120">
    <property type="term" value="P:mitochondrial electron transport, NADH to ubiquinone"/>
    <property type="evidence" value="ECO:0007669"/>
    <property type="project" value="InterPro"/>
</dbReference>
<evidence type="ECO:0000256" key="11">
    <source>
        <dbReference type="ARBA" id="ARBA00022982"/>
    </source>
</evidence>
<keyword evidence="15 18" id="KW-0496">Mitochondrion</keyword>
<evidence type="ECO:0000256" key="4">
    <source>
        <dbReference type="ARBA" id="ARBA00012944"/>
    </source>
</evidence>
<comment type="subcellular location">
    <subcellularLocation>
        <location evidence="2 18">Mitochondrion inner membrane</location>
        <topology evidence="2 18">Multi-pass membrane protein</topology>
    </subcellularLocation>
</comment>
<feature type="transmembrane region" description="Helical" evidence="18">
    <location>
        <begin position="7"/>
        <end position="32"/>
    </location>
</feature>
<dbReference type="GO" id="GO:0005743">
    <property type="term" value="C:mitochondrial inner membrane"/>
    <property type="evidence" value="ECO:0007669"/>
    <property type="project" value="UniProtKB-SubCell"/>
</dbReference>
<evidence type="ECO:0000259" key="19">
    <source>
        <dbReference type="Pfam" id="PF00361"/>
    </source>
</evidence>
<evidence type="ECO:0000256" key="2">
    <source>
        <dbReference type="ARBA" id="ARBA00004448"/>
    </source>
</evidence>
<keyword evidence="14 18" id="KW-0830">Ubiquinone</keyword>
<evidence type="ECO:0000256" key="14">
    <source>
        <dbReference type="ARBA" id="ARBA00023075"/>
    </source>
</evidence>
<keyword evidence="16 18" id="KW-0472">Membrane</keyword>
<dbReference type="GO" id="GO:0008137">
    <property type="term" value="F:NADH dehydrogenase (ubiquinone) activity"/>
    <property type="evidence" value="ECO:0007669"/>
    <property type="project" value="UniProtKB-EC"/>
</dbReference>
<keyword evidence="12 18" id="KW-1133">Transmembrane helix</keyword>
<dbReference type="CTD" id="4536"/>
<proteinExistence type="inferred from homology"/>
<feature type="transmembrane region" description="Helical" evidence="18">
    <location>
        <begin position="265"/>
        <end position="294"/>
    </location>
</feature>
<comment type="function">
    <text evidence="1">Core subunit of the mitochondrial membrane respiratory chain NADH dehydrogenase (Complex I) that is believed to belong to the minimal assembly required for catalysis. Complex I functions in the transfer of electrons from NADH to the respiratory chain. The immediate electron acceptor for the enzyme is believed to be ubiquinone.</text>
</comment>
<keyword evidence="6" id="KW-0813">Transport</keyword>
<evidence type="ECO:0000256" key="13">
    <source>
        <dbReference type="ARBA" id="ARBA00023027"/>
    </source>
</evidence>
<evidence type="ECO:0000256" key="5">
    <source>
        <dbReference type="ARBA" id="ARBA00021008"/>
    </source>
</evidence>
<comment type="catalytic activity">
    <reaction evidence="17 18">
        <text>a ubiquinone + NADH + 5 H(+)(in) = a ubiquinol + NAD(+) + 4 H(+)(out)</text>
        <dbReference type="Rhea" id="RHEA:29091"/>
        <dbReference type="Rhea" id="RHEA-COMP:9565"/>
        <dbReference type="Rhea" id="RHEA-COMP:9566"/>
        <dbReference type="ChEBI" id="CHEBI:15378"/>
        <dbReference type="ChEBI" id="CHEBI:16389"/>
        <dbReference type="ChEBI" id="CHEBI:17976"/>
        <dbReference type="ChEBI" id="CHEBI:57540"/>
        <dbReference type="ChEBI" id="CHEBI:57945"/>
        <dbReference type="EC" id="7.1.1.2"/>
    </reaction>
</comment>
<gene>
    <name evidence="20" type="primary">ND2</name>
</gene>
<feature type="transmembrane region" description="Helical" evidence="18">
    <location>
        <begin position="145"/>
        <end position="164"/>
    </location>
</feature>
<evidence type="ECO:0000256" key="3">
    <source>
        <dbReference type="ARBA" id="ARBA00007012"/>
    </source>
</evidence>
<dbReference type="InterPro" id="IPR001750">
    <property type="entry name" value="ND/Mrp_TM"/>
</dbReference>
<comment type="function">
    <text evidence="18">Core subunit of the mitochondrial membrane respiratory chain NADH dehydrogenase (Complex I) which catalyzes electron transfer from NADH through the respiratory chain, using ubiquinone as an electron acceptor. Essential for the catalytic activity and assembly of complex I.</text>
</comment>
<evidence type="ECO:0000256" key="9">
    <source>
        <dbReference type="ARBA" id="ARBA00022792"/>
    </source>
</evidence>
<accession>A0A6B9XQK6</accession>
<evidence type="ECO:0000256" key="17">
    <source>
        <dbReference type="ARBA" id="ARBA00049551"/>
    </source>
</evidence>
<geneLocation type="mitochondrion" evidence="20"/>
<sequence>MILPSSYLLFLFTLILGSIISISSSSWFGGWVGLELNMMSFIPLLTLKFNSYFSEAALKYFLIQALGSALFIYASCASISFSHLMYTFILFSLLLKLAAAPFHFWFPQVSEGLNWPQMFILSTIQKLAPMVLLSYLSMNTMTIKIIMTSAILSAMIGAWGGLNLTPLRKILAFSSINHLSWILIAISISDIFWLTYFVFYSLISLSVMMTFYKIQAFTLSSIIQSNQNTASYALIMSLNLLSLGGLPPLTGFIPKWMIMQIMINMNLFFILFFLLLSALITLYFYLRIAIPFLILSTPTMNFNMKLNNSSPFSSLLLIFMSFNLYGILLPFYSLLI</sequence>
<feature type="transmembrane region" description="Helical" evidence="18">
    <location>
        <begin position="85"/>
        <end position="106"/>
    </location>
</feature>
<feature type="domain" description="NADH:quinone oxidoreductase/Mrp antiporter transmembrane" evidence="19">
    <location>
        <begin position="24"/>
        <end position="281"/>
    </location>
</feature>
<feature type="transmembrane region" description="Helical" evidence="18">
    <location>
        <begin position="118"/>
        <end position="138"/>
    </location>
</feature>
<feature type="transmembrane region" description="Helical" evidence="18">
    <location>
        <begin position="314"/>
        <end position="335"/>
    </location>
</feature>
<keyword evidence="8 18" id="KW-0812">Transmembrane</keyword>
<organism evidence="20">
    <name type="scientific">Macrophthalmus pacificus</name>
    <dbReference type="NCBI Taxonomy" id="220126"/>
    <lineage>
        <taxon>Eukaryota</taxon>
        <taxon>Metazoa</taxon>
        <taxon>Ecdysozoa</taxon>
        <taxon>Arthropoda</taxon>
        <taxon>Crustacea</taxon>
        <taxon>Multicrustacea</taxon>
        <taxon>Malacostraca</taxon>
        <taxon>Eumalacostraca</taxon>
        <taxon>Eucarida</taxon>
        <taxon>Decapoda</taxon>
        <taxon>Pleocyemata</taxon>
        <taxon>Brachyura</taxon>
        <taxon>Eubrachyura</taxon>
        <taxon>Ocypodoidea</taxon>
        <taxon>Macrophthalmidae</taxon>
        <taxon>Macrophthalminae</taxon>
        <taxon>Macrophthalmus</taxon>
    </lineage>
</organism>
<reference evidence="20" key="1">
    <citation type="journal article" date="2020" name="Genomics">
        <title>Comparative mitochondrial genomic analysis of Macrophthalmus pacificus and insights into the phylogeny of the Ocypodoidea &amp; Grapsoidea.</title>
        <authorList>
            <person name="Wang Q."/>
            <person name="Tang D."/>
            <person name="Guo H."/>
            <person name="Wang J."/>
            <person name="Xu X."/>
            <person name="Wang Z."/>
        </authorList>
    </citation>
    <scope>NUCLEOTIDE SEQUENCE</scope>
    <source>
        <tissue evidence="20">Muscle</tissue>
    </source>
</reference>
<evidence type="ECO:0000256" key="12">
    <source>
        <dbReference type="ARBA" id="ARBA00022989"/>
    </source>
</evidence>
<evidence type="ECO:0000256" key="7">
    <source>
        <dbReference type="ARBA" id="ARBA00022660"/>
    </source>
</evidence>
<dbReference type="EC" id="7.1.1.2" evidence="4 18"/>
<dbReference type="PRINTS" id="PR01436">
    <property type="entry name" value="NADHDHGNASE2"/>
</dbReference>
<keyword evidence="13 18" id="KW-0520">NAD</keyword>
<dbReference type="GeneID" id="44151716"/>
<keyword evidence="11 18" id="KW-0249">Electron transport</keyword>
<dbReference type="Pfam" id="PF00361">
    <property type="entry name" value="Proton_antipo_M"/>
    <property type="match status" value="1"/>
</dbReference>
<dbReference type="InterPro" id="IPR003917">
    <property type="entry name" value="NADH_UbQ_OxRdtase_chain2"/>
</dbReference>
<dbReference type="EMBL" id="MK584556">
    <property type="protein sequence ID" value="QHR85468.1"/>
    <property type="molecule type" value="Genomic_DNA"/>
</dbReference>
<evidence type="ECO:0000256" key="6">
    <source>
        <dbReference type="ARBA" id="ARBA00022448"/>
    </source>
</evidence>
<keyword evidence="10 18" id="KW-1278">Translocase</keyword>
<keyword evidence="7 18" id="KW-0679">Respiratory chain</keyword>
<evidence type="ECO:0000256" key="1">
    <source>
        <dbReference type="ARBA" id="ARBA00003257"/>
    </source>
</evidence>
<dbReference type="InterPro" id="IPR050175">
    <property type="entry name" value="Complex_I_Subunit_2"/>
</dbReference>
<evidence type="ECO:0000256" key="8">
    <source>
        <dbReference type="ARBA" id="ARBA00022692"/>
    </source>
</evidence>
<dbReference type="PANTHER" id="PTHR46552:SF1">
    <property type="entry name" value="NADH-UBIQUINONE OXIDOREDUCTASE CHAIN 2"/>
    <property type="match status" value="1"/>
</dbReference>
<evidence type="ECO:0000256" key="15">
    <source>
        <dbReference type="ARBA" id="ARBA00023128"/>
    </source>
</evidence>